<organism evidence="2 3">
    <name type="scientific">Clarias magur</name>
    <name type="common">Asian catfish</name>
    <name type="synonym">Macropteronotus magur</name>
    <dbReference type="NCBI Taxonomy" id="1594786"/>
    <lineage>
        <taxon>Eukaryota</taxon>
        <taxon>Metazoa</taxon>
        <taxon>Chordata</taxon>
        <taxon>Craniata</taxon>
        <taxon>Vertebrata</taxon>
        <taxon>Euteleostomi</taxon>
        <taxon>Actinopterygii</taxon>
        <taxon>Neopterygii</taxon>
        <taxon>Teleostei</taxon>
        <taxon>Ostariophysi</taxon>
        <taxon>Siluriformes</taxon>
        <taxon>Clariidae</taxon>
        <taxon>Clarias</taxon>
    </lineage>
</organism>
<accession>A0A8J4XFS6</accession>
<feature type="region of interest" description="Disordered" evidence="1">
    <location>
        <begin position="1"/>
        <end position="94"/>
    </location>
</feature>
<dbReference type="AlphaFoldDB" id="A0A8J4XFS6"/>
<evidence type="ECO:0000313" key="3">
    <source>
        <dbReference type="Proteomes" id="UP000727407"/>
    </source>
</evidence>
<name>A0A8J4XFS6_CLAMG</name>
<comment type="caution">
    <text evidence="2">The sequence shown here is derived from an EMBL/GenBank/DDBJ whole genome shotgun (WGS) entry which is preliminary data.</text>
</comment>
<proteinExistence type="predicted"/>
<keyword evidence="2" id="KW-0675">Receptor</keyword>
<reference evidence="2" key="1">
    <citation type="submission" date="2020-07" db="EMBL/GenBank/DDBJ databases">
        <title>Clarias magur genome sequencing, assembly and annotation.</title>
        <authorList>
            <person name="Kushwaha B."/>
            <person name="Kumar R."/>
            <person name="Das P."/>
            <person name="Joshi C.G."/>
            <person name="Kumar D."/>
            <person name="Nagpure N.S."/>
            <person name="Pandey M."/>
            <person name="Agarwal S."/>
            <person name="Srivastava S."/>
            <person name="Singh M."/>
            <person name="Sahoo L."/>
            <person name="Jayasankar P."/>
            <person name="Meher P.K."/>
            <person name="Koringa P.G."/>
            <person name="Iquebal M.A."/>
            <person name="Das S.P."/>
            <person name="Bit A."/>
            <person name="Patnaik S."/>
            <person name="Patel N."/>
            <person name="Shah T.M."/>
            <person name="Hinsu A."/>
            <person name="Jena J.K."/>
        </authorList>
    </citation>
    <scope>NUCLEOTIDE SEQUENCE</scope>
    <source>
        <strain evidence="2">CIFAMagur01</strain>
        <tissue evidence="2">Testis</tissue>
    </source>
</reference>
<feature type="compositionally biased region" description="Basic and acidic residues" evidence="1">
    <location>
        <begin position="71"/>
        <end position="86"/>
    </location>
</feature>
<dbReference type="Proteomes" id="UP000727407">
    <property type="component" value="Unassembled WGS sequence"/>
</dbReference>
<evidence type="ECO:0000256" key="1">
    <source>
        <dbReference type="SAM" id="MobiDB-lite"/>
    </source>
</evidence>
<protein>
    <submittedName>
        <fullName evidence="2">VPS10 domain-containing receptor SorCS1-like</fullName>
    </submittedName>
</protein>
<dbReference type="OrthoDB" id="8963537at2759"/>
<feature type="compositionally biased region" description="Basic and acidic residues" evidence="1">
    <location>
        <begin position="10"/>
        <end position="29"/>
    </location>
</feature>
<dbReference type="EMBL" id="QNUK01000006">
    <property type="protein sequence ID" value="KAF5909198.1"/>
    <property type="molecule type" value="Genomic_DNA"/>
</dbReference>
<feature type="non-terminal residue" evidence="2">
    <location>
        <position position="113"/>
    </location>
</feature>
<keyword evidence="3" id="KW-1185">Reference proteome</keyword>
<evidence type="ECO:0000313" key="2">
    <source>
        <dbReference type="EMBL" id="KAF5909198.1"/>
    </source>
</evidence>
<sequence length="113" mass="12074">MVARAPGAAPRRDQATRGHRDCVKAESHNDGALPRRRRSAAQADEFGARSGDSAESSDALLFVDGQKLRRNRDEGKVAASRSEEPKVSSSTFALAGDSAHNHAVVYWTGPNSS</sequence>
<gene>
    <name evidence="2" type="ORF">DAT39_000982</name>
</gene>